<dbReference type="Proteomes" id="UP000005237">
    <property type="component" value="Unassembled WGS sequence"/>
</dbReference>
<name>A0A8R1IKU0_CAEJA</name>
<dbReference type="AlphaFoldDB" id="A0A8R1IKU0"/>
<sequence>MLPMPSTFHLLADMNDQDSDTDFGPSASPPLFTPIPGPLFISLGAYHLA</sequence>
<accession>A0A8R1IKU0</accession>
<reference evidence="2" key="1">
    <citation type="submission" date="2010-08" db="EMBL/GenBank/DDBJ databases">
        <authorList>
            <consortium name="Caenorhabditis japonica Sequencing Consortium"/>
            <person name="Wilson R.K."/>
        </authorList>
    </citation>
    <scope>NUCLEOTIDE SEQUENCE [LARGE SCALE GENOMIC DNA]</scope>
    <source>
        <strain evidence="2">DF5081</strain>
    </source>
</reference>
<organism evidence="1 2">
    <name type="scientific">Caenorhabditis japonica</name>
    <dbReference type="NCBI Taxonomy" id="281687"/>
    <lineage>
        <taxon>Eukaryota</taxon>
        <taxon>Metazoa</taxon>
        <taxon>Ecdysozoa</taxon>
        <taxon>Nematoda</taxon>
        <taxon>Chromadorea</taxon>
        <taxon>Rhabditida</taxon>
        <taxon>Rhabditina</taxon>
        <taxon>Rhabditomorpha</taxon>
        <taxon>Rhabditoidea</taxon>
        <taxon>Rhabditidae</taxon>
        <taxon>Peloderinae</taxon>
        <taxon>Caenorhabditis</taxon>
    </lineage>
</organism>
<evidence type="ECO:0000313" key="2">
    <source>
        <dbReference type="Proteomes" id="UP000005237"/>
    </source>
</evidence>
<dbReference type="EnsemblMetazoa" id="CJA33360.1">
    <property type="protein sequence ID" value="CJA33360.1"/>
    <property type="gene ID" value="WBGene00209207"/>
</dbReference>
<reference evidence="1" key="2">
    <citation type="submission" date="2022-06" db="UniProtKB">
        <authorList>
            <consortium name="EnsemblMetazoa"/>
        </authorList>
    </citation>
    <scope>IDENTIFICATION</scope>
    <source>
        <strain evidence="1">DF5081</strain>
    </source>
</reference>
<keyword evidence="2" id="KW-1185">Reference proteome</keyword>
<proteinExistence type="predicted"/>
<protein>
    <submittedName>
        <fullName evidence="1">Uncharacterized protein</fullName>
    </submittedName>
</protein>
<evidence type="ECO:0000313" key="1">
    <source>
        <dbReference type="EnsemblMetazoa" id="CJA33360.1"/>
    </source>
</evidence>